<keyword evidence="4" id="KW-0597">Phosphoprotein</keyword>
<evidence type="ECO:0000256" key="12">
    <source>
        <dbReference type="ARBA" id="ARBA00023306"/>
    </source>
</evidence>
<feature type="binding site" evidence="16">
    <location>
        <position position="84"/>
    </location>
    <ligand>
        <name>ATP</name>
        <dbReference type="ChEBI" id="CHEBI:30616"/>
    </ligand>
</feature>
<dbReference type="PANTHER" id="PTHR24056">
    <property type="entry name" value="CELL DIVISION PROTEIN KINASE"/>
    <property type="match status" value="1"/>
</dbReference>
<proteinExistence type="inferred from homology"/>
<evidence type="ECO:0000259" key="17">
    <source>
        <dbReference type="PROSITE" id="PS50011"/>
    </source>
</evidence>
<evidence type="ECO:0000256" key="14">
    <source>
        <dbReference type="ARBA" id="ARBA00048367"/>
    </source>
</evidence>
<dbReference type="InterPro" id="IPR017441">
    <property type="entry name" value="Protein_kinase_ATP_BS"/>
</dbReference>
<evidence type="ECO:0000256" key="1">
    <source>
        <dbReference type="ARBA" id="ARBA00004123"/>
    </source>
</evidence>
<comment type="subcellular location">
    <subcellularLocation>
        <location evidence="1">Nucleus</location>
    </subcellularLocation>
</comment>
<comment type="catalytic activity">
    <reaction evidence="13">
        <text>L-threonyl-[protein] + ATP = O-phospho-L-threonyl-[protein] + ADP + H(+)</text>
        <dbReference type="Rhea" id="RHEA:46608"/>
        <dbReference type="Rhea" id="RHEA-COMP:11060"/>
        <dbReference type="Rhea" id="RHEA-COMP:11605"/>
        <dbReference type="ChEBI" id="CHEBI:15378"/>
        <dbReference type="ChEBI" id="CHEBI:30013"/>
        <dbReference type="ChEBI" id="CHEBI:30616"/>
        <dbReference type="ChEBI" id="CHEBI:61977"/>
        <dbReference type="ChEBI" id="CHEBI:456216"/>
        <dbReference type="EC" id="2.7.11.22"/>
    </reaction>
</comment>
<evidence type="ECO:0000256" key="6">
    <source>
        <dbReference type="ARBA" id="ARBA00022679"/>
    </source>
</evidence>
<reference evidence="19" key="1">
    <citation type="submission" date="2017-01" db="EMBL/GenBank/DDBJ databases">
        <title>Comparative genomics of anhydrobiosis in the tardigrade Hypsibius dujardini.</title>
        <authorList>
            <person name="Yoshida Y."/>
            <person name="Koutsovoulos G."/>
            <person name="Laetsch D."/>
            <person name="Stevens L."/>
            <person name="Kumar S."/>
            <person name="Horikawa D."/>
            <person name="Ishino K."/>
            <person name="Komine S."/>
            <person name="Tomita M."/>
            <person name="Blaxter M."/>
            <person name="Arakawa K."/>
        </authorList>
    </citation>
    <scope>NUCLEOTIDE SEQUENCE [LARGE SCALE GENOMIC DNA]</scope>
    <source>
        <strain evidence="19">Z151</strain>
    </source>
</reference>
<dbReference type="GO" id="GO:0000086">
    <property type="term" value="P:G2/M transition of mitotic cell cycle"/>
    <property type="evidence" value="ECO:0007669"/>
    <property type="project" value="TreeGrafter"/>
</dbReference>
<comment type="similarity">
    <text evidence="2">Belongs to the protein kinase superfamily. CMGC Ser/Thr protein kinase family. CDC2/CDKX subfamily.</text>
</comment>
<accession>A0A1W0WL23</accession>
<evidence type="ECO:0000256" key="5">
    <source>
        <dbReference type="ARBA" id="ARBA00022618"/>
    </source>
</evidence>
<evidence type="ECO:0000256" key="16">
    <source>
        <dbReference type="PROSITE-ProRule" id="PRU10141"/>
    </source>
</evidence>
<dbReference type="SUPFAM" id="SSF56112">
    <property type="entry name" value="Protein kinase-like (PK-like)"/>
    <property type="match status" value="1"/>
</dbReference>
<keyword evidence="10 16" id="KW-0067">ATP-binding</keyword>
<keyword evidence="3" id="KW-0723">Serine/threonine-protein kinase</keyword>
<sequence length="505" mass="57535">MSKPVSTFNGTKRVVFKPTPLGLAKPQNAFVIPQDSERVCLKEFAKKRASRMENYSKIEKIGEGTYGVVYKGRDKTTGVIVALKKVRINDDQGIPATTLREVCALKEVQHNRIVRLIESLMEINKLYLVFEYIDFDMRRYMDTIKEGECVPRNLIQSFMYQIFEGINFCHGRRIIHRDLKPQNVLVSKDGAIKIADFGLARAFSVPMRAVTHEIVTLWYRSPEVLLGTSESSYGLGVDIWSIGCILAELWTLNPIFEGDSEIDQCFKIFAVLSTPTEEVWPGVTTLPNWLTSCPVWSEYTLDQEVGDMVVTDEHAFDLLKRCFFYSPADRIFAVEALTHPYFEGRLLKFPHPSSRVPSRHETSIPTTRRQNIIVIINPKVEPSITSESTPCGRQPRETILKCLESVKRRPSSVETIKICVDLAVVEEISPTCCRPFFHHKPCLPSAATRCLGTFSTAQHCRRSLEGYLSSRKIVQIAVEVEYITFITVYFFPHLRCIYPIATIVF</sequence>
<dbReference type="OrthoDB" id="1732493at2759"/>
<dbReference type="InterPro" id="IPR000719">
    <property type="entry name" value="Prot_kinase_dom"/>
</dbReference>
<dbReference type="AlphaFoldDB" id="A0A1W0WL23"/>
<evidence type="ECO:0000313" key="19">
    <source>
        <dbReference type="Proteomes" id="UP000192578"/>
    </source>
</evidence>
<keyword evidence="12" id="KW-0131">Cell cycle</keyword>
<dbReference type="GO" id="GO:0004693">
    <property type="term" value="F:cyclin-dependent protein serine/threonine kinase activity"/>
    <property type="evidence" value="ECO:0007669"/>
    <property type="project" value="UniProtKB-EC"/>
</dbReference>
<comment type="caution">
    <text evidence="18">The sequence shown here is derived from an EMBL/GenBank/DDBJ whole genome shotgun (WGS) entry which is preliminary data.</text>
</comment>
<evidence type="ECO:0000256" key="11">
    <source>
        <dbReference type="ARBA" id="ARBA00023242"/>
    </source>
</evidence>
<dbReference type="CDD" id="cd07829">
    <property type="entry name" value="STKc_CDK_like"/>
    <property type="match status" value="1"/>
</dbReference>
<dbReference type="Pfam" id="PF00069">
    <property type="entry name" value="Pkinase"/>
    <property type="match status" value="1"/>
</dbReference>
<dbReference type="GO" id="GO:0005634">
    <property type="term" value="C:nucleus"/>
    <property type="evidence" value="ECO:0007669"/>
    <property type="project" value="UniProtKB-SubCell"/>
</dbReference>
<gene>
    <name evidence="18" type="ORF">BV898_10004</name>
</gene>
<evidence type="ECO:0000313" key="18">
    <source>
        <dbReference type="EMBL" id="OQV15908.1"/>
    </source>
</evidence>
<evidence type="ECO:0000256" key="15">
    <source>
        <dbReference type="ARBA" id="ARBA00049280"/>
    </source>
</evidence>
<evidence type="ECO:0000256" key="3">
    <source>
        <dbReference type="ARBA" id="ARBA00022527"/>
    </source>
</evidence>
<protein>
    <submittedName>
        <fullName evidence="18">Cyclin-dependent kinase 1</fullName>
    </submittedName>
</protein>
<evidence type="ECO:0000256" key="9">
    <source>
        <dbReference type="ARBA" id="ARBA00022777"/>
    </source>
</evidence>
<dbReference type="Gene3D" id="1.10.510.10">
    <property type="entry name" value="Transferase(Phosphotransferase) domain 1"/>
    <property type="match status" value="1"/>
</dbReference>
<dbReference type="Gene3D" id="3.30.200.20">
    <property type="entry name" value="Phosphorylase Kinase, domain 1"/>
    <property type="match status" value="1"/>
</dbReference>
<dbReference type="InterPro" id="IPR008271">
    <property type="entry name" value="Ser/Thr_kinase_AS"/>
</dbReference>
<dbReference type="GO" id="GO:0007095">
    <property type="term" value="P:mitotic G2 DNA damage checkpoint signaling"/>
    <property type="evidence" value="ECO:0007669"/>
    <property type="project" value="TreeGrafter"/>
</dbReference>
<comment type="catalytic activity">
    <reaction evidence="15">
        <text>[DNA-directed RNA polymerase] + ATP = phospho-[DNA-directed RNA polymerase] + ADP + H(+)</text>
        <dbReference type="Rhea" id="RHEA:10216"/>
        <dbReference type="Rhea" id="RHEA-COMP:11321"/>
        <dbReference type="Rhea" id="RHEA-COMP:11322"/>
        <dbReference type="ChEBI" id="CHEBI:15378"/>
        <dbReference type="ChEBI" id="CHEBI:30616"/>
        <dbReference type="ChEBI" id="CHEBI:43176"/>
        <dbReference type="ChEBI" id="CHEBI:68546"/>
        <dbReference type="ChEBI" id="CHEBI:456216"/>
        <dbReference type="EC" id="2.7.11.23"/>
    </reaction>
</comment>
<dbReference type="Proteomes" id="UP000192578">
    <property type="component" value="Unassembled WGS sequence"/>
</dbReference>
<evidence type="ECO:0000256" key="4">
    <source>
        <dbReference type="ARBA" id="ARBA00022553"/>
    </source>
</evidence>
<dbReference type="InterPro" id="IPR050108">
    <property type="entry name" value="CDK"/>
</dbReference>
<dbReference type="PROSITE" id="PS00108">
    <property type="entry name" value="PROTEIN_KINASE_ST"/>
    <property type="match status" value="1"/>
</dbReference>
<dbReference type="InterPro" id="IPR011009">
    <property type="entry name" value="Kinase-like_dom_sf"/>
</dbReference>
<dbReference type="GO" id="GO:0051301">
    <property type="term" value="P:cell division"/>
    <property type="evidence" value="ECO:0007669"/>
    <property type="project" value="UniProtKB-KW"/>
</dbReference>
<evidence type="ECO:0000256" key="10">
    <source>
        <dbReference type="ARBA" id="ARBA00022840"/>
    </source>
</evidence>
<organism evidence="18 19">
    <name type="scientific">Hypsibius exemplaris</name>
    <name type="common">Freshwater tardigrade</name>
    <dbReference type="NCBI Taxonomy" id="2072580"/>
    <lineage>
        <taxon>Eukaryota</taxon>
        <taxon>Metazoa</taxon>
        <taxon>Ecdysozoa</taxon>
        <taxon>Tardigrada</taxon>
        <taxon>Eutardigrada</taxon>
        <taxon>Parachela</taxon>
        <taxon>Hypsibioidea</taxon>
        <taxon>Hypsibiidae</taxon>
        <taxon>Hypsibius</taxon>
    </lineage>
</organism>
<evidence type="ECO:0000256" key="7">
    <source>
        <dbReference type="ARBA" id="ARBA00022741"/>
    </source>
</evidence>
<evidence type="ECO:0000256" key="13">
    <source>
        <dbReference type="ARBA" id="ARBA00047811"/>
    </source>
</evidence>
<keyword evidence="19" id="KW-1185">Reference proteome</keyword>
<evidence type="ECO:0000256" key="8">
    <source>
        <dbReference type="ARBA" id="ARBA00022776"/>
    </source>
</evidence>
<keyword evidence="9 18" id="KW-0418">Kinase</keyword>
<keyword evidence="7 16" id="KW-0547">Nucleotide-binding</keyword>
<comment type="catalytic activity">
    <reaction evidence="14">
        <text>L-seryl-[protein] + ATP = O-phospho-L-seryl-[protein] + ADP + H(+)</text>
        <dbReference type="Rhea" id="RHEA:17989"/>
        <dbReference type="Rhea" id="RHEA-COMP:9863"/>
        <dbReference type="Rhea" id="RHEA-COMP:11604"/>
        <dbReference type="ChEBI" id="CHEBI:15378"/>
        <dbReference type="ChEBI" id="CHEBI:29999"/>
        <dbReference type="ChEBI" id="CHEBI:30616"/>
        <dbReference type="ChEBI" id="CHEBI:83421"/>
        <dbReference type="ChEBI" id="CHEBI:456216"/>
        <dbReference type="EC" id="2.7.11.22"/>
    </reaction>
</comment>
<dbReference type="FunFam" id="3.30.200.20:FF:000375">
    <property type="entry name" value="Cell division related protein kinase 2"/>
    <property type="match status" value="1"/>
</dbReference>
<dbReference type="PROSITE" id="PS50011">
    <property type="entry name" value="PROTEIN_KINASE_DOM"/>
    <property type="match status" value="1"/>
</dbReference>
<dbReference type="GO" id="GO:0008353">
    <property type="term" value="F:RNA polymerase II CTD heptapeptide repeat kinase activity"/>
    <property type="evidence" value="ECO:0007669"/>
    <property type="project" value="UniProtKB-EC"/>
</dbReference>
<evidence type="ECO:0000256" key="2">
    <source>
        <dbReference type="ARBA" id="ARBA00006485"/>
    </source>
</evidence>
<dbReference type="GO" id="GO:0005524">
    <property type="term" value="F:ATP binding"/>
    <property type="evidence" value="ECO:0007669"/>
    <property type="project" value="UniProtKB-UniRule"/>
</dbReference>
<keyword evidence="6" id="KW-0808">Transferase</keyword>
<keyword evidence="11" id="KW-0539">Nucleus</keyword>
<name>A0A1W0WL23_HYPEX</name>
<feature type="domain" description="Protein kinase" evidence="17">
    <location>
        <begin position="55"/>
        <end position="342"/>
    </location>
</feature>
<dbReference type="PANTHER" id="PTHR24056:SF334">
    <property type="entry name" value="CYCLIN-DEPENDENT KINASE 1"/>
    <property type="match status" value="1"/>
</dbReference>
<dbReference type="FunFam" id="1.10.510.10:FF:000611">
    <property type="entry name" value="CMGC family protein kinase"/>
    <property type="match status" value="1"/>
</dbReference>
<dbReference type="EMBL" id="MTYJ01000081">
    <property type="protein sequence ID" value="OQV15908.1"/>
    <property type="molecule type" value="Genomic_DNA"/>
</dbReference>
<dbReference type="PROSITE" id="PS00107">
    <property type="entry name" value="PROTEIN_KINASE_ATP"/>
    <property type="match status" value="1"/>
</dbReference>
<keyword evidence="8" id="KW-0498">Mitosis</keyword>
<keyword evidence="5" id="KW-0132">Cell division</keyword>
<dbReference type="SMART" id="SM00220">
    <property type="entry name" value="S_TKc"/>
    <property type="match status" value="1"/>
</dbReference>